<organism evidence="1 2">
    <name type="scientific">Trichinella zimbabwensis</name>
    <dbReference type="NCBI Taxonomy" id="268475"/>
    <lineage>
        <taxon>Eukaryota</taxon>
        <taxon>Metazoa</taxon>
        <taxon>Ecdysozoa</taxon>
        <taxon>Nematoda</taxon>
        <taxon>Enoplea</taxon>
        <taxon>Dorylaimia</taxon>
        <taxon>Trichinellida</taxon>
        <taxon>Trichinellidae</taxon>
        <taxon>Trichinella</taxon>
    </lineage>
</organism>
<comment type="caution">
    <text evidence="1">The sequence shown here is derived from an EMBL/GenBank/DDBJ whole genome shotgun (WGS) entry which is preliminary data.</text>
</comment>
<dbReference type="Proteomes" id="UP000055024">
    <property type="component" value="Unassembled WGS sequence"/>
</dbReference>
<sequence length="108" mass="12448">MHLKQDESVDLTVPKEMKEAKVSNKSIDTAAKLSAEDATKSEAVEAMTKCFMYVYKICSAVFESSNLQYNIQKCILDNLFMHKIKKPEKDYYIVPEIHDEGFMEFTPK</sequence>
<reference evidence="1 2" key="1">
    <citation type="submission" date="2015-01" db="EMBL/GenBank/DDBJ databases">
        <title>Evolution of Trichinella species and genotypes.</title>
        <authorList>
            <person name="Korhonen P.K."/>
            <person name="Edoardo P."/>
            <person name="Giuseppe L.R."/>
            <person name="Gasser R.B."/>
        </authorList>
    </citation>
    <scope>NUCLEOTIDE SEQUENCE [LARGE SCALE GENOMIC DNA]</scope>
    <source>
        <strain evidence="1">ISS1029</strain>
    </source>
</reference>
<keyword evidence="2" id="KW-1185">Reference proteome</keyword>
<accession>A0A0V1HX07</accession>
<proteinExistence type="predicted"/>
<dbReference type="EMBL" id="JYDP01000022">
    <property type="protein sequence ID" value="KRZ14695.1"/>
    <property type="molecule type" value="Genomic_DNA"/>
</dbReference>
<name>A0A0V1HX07_9BILA</name>
<evidence type="ECO:0000313" key="2">
    <source>
        <dbReference type="Proteomes" id="UP000055024"/>
    </source>
</evidence>
<evidence type="ECO:0000313" key="1">
    <source>
        <dbReference type="EMBL" id="KRZ14695.1"/>
    </source>
</evidence>
<gene>
    <name evidence="1" type="ORF">T11_13987</name>
</gene>
<protein>
    <submittedName>
        <fullName evidence="1">Uncharacterized protein</fullName>
    </submittedName>
</protein>
<dbReference type="AlphaFoldDB" id="A0A0V1HX07"/>